<evidence type="ECO:0000313" key="3">
    <source>
        <dbReference type="Proteomes" id="UP000063781"/>
    </source>
</evidence>
<keyword evidence="1" id="KW-0472">Membrane</keyword>
<protein>
    <submittedName>
        <fullName evidence="2">Uncharacterized protein</fullName>
    </submittedName>
</protein>
<reference evidence="2 3" key="1">
    <citation type="submission" date="2015-10" db="EMBL/GenBank/DDBJ databases">
        <title>Erysipelothrix larvae sp. LV19 isolated from the larval gut of the rhinoceros beetle, Trypoxylus dichotomus.</title>
        <authorList>
            <person name="Lim S."/>
            <person name="Kim B.-C."/>
        </authorList>
    </citation>
    <scope>NUCLEOTIDE SEQUENCE [LARGE SCALE GENOMIC DNA]</scope>
    <source>
        <strain evidence="2 3">LV19</strain>
    </source>
</reference>
<keyword evidence="1" id="KW-0812">Transmembrane</keyword>
<dbReference type="KEGG" id="erl:AOC36_03140"/>
<sequence>MMKLNKFKKGLLIYTGVLVLLGGLFVGYVVLSLKDYEANQIDTYVKKALTKGALSDEIELSNYETQKDVTKALQNLVDHTEIKIKETQKNHYIITSDGVEIAQLEVEEGKAMTKLGILNYSKLSTKSLTFSNGGALYAYNVQIPSTYTLEVNGITVDPSESTGREVLDGYTDAQSQNAPTNSVYALNGFINKPTIVIKDESQAIVEPTIDKNKITVSTFYKTDDEVEAMSKLVESIDVMKLAKNYSLFMTNDLTGAKHGFGTLEPYFIEGTEVYKQAYQWASGVDISFVSDHTFKNPMFSNERLSQFEIYDKTSFSVLVHLDKNMIITGKERIDTMNSKWYFVYDNGWKLVDMKHIGKGN</sequence>
<keyword evidence="1" id="KW-1133">Transmembrane helix</keyword>
<evidence type="ECO:0000313" key="2">
    <source>
        <dbReference type="EMBL" id="AMC93012.1"/>
    </source>
</evidence>
<dbReference type="OrthoDB" id="2048598at2"/>
<dbReference type="Proteomes" id="UP000063781">
    <property type="component" value="Chromosome"/>
</dbReference>
<evidence type="ECO:0000256" key="1">
    <source>
        <dbReference type="SAM" id="Phobius"/>
    </source>
</evidence>
<feature type="transmembrane region" description="Helical" evidence="1">
    <location>
        <begin position="12"/>
        <end position="31"/>
    </location>
</feature>
<organism evidence="2 3">
    <name type="scientific">Erysipelothrix larvae</name>
    <dbReference type="NCBI Taxonomy" id="1514105"/>
    <lineage>
        <taxon>Bacteria</taxon>
        <taxon>Bacillati</taxon>
        <taxon>Bacillota</taxon>
        <taxon>Erysipelotrichia</taxon>
        <taxon>Erysipelotrichales</taxon>
        <taxon>Erysipelotrichaceae</taxon>
        <taxon>Erysipelothrix</taxon>
    </lineage>
</organism>
<proteinExistence type="predicted"/>
<dbReference type="RefSeq" id="WP_067631387.1">
    <property type="nucleotide sequence ID" value="NZ_CP013213.1"/>
</dbReference>
<dbReference type="EMBL" id="CP013213">
    <property type="protein sequence ID" value="AMC93012.1"/>
    <property type="molecule type" value="Genomic_DNA"/>
</dbReference>
<dbReference type="STRING" id="1514105.AOC36_03140"/>
<keyword evidence="3" id="KW-1185">Reference proteome</keyword>
<gene>
    <name evidence="2" type="ORF">AOC36_03140</name>
</gene>
<name>A0A0X8GZ00_9FIRM</name>
<dbReference type="AlphaFoldDB" id="A0A0X8GZ00"/>
<accession>A0A0X8GZ00</accession>